<dbReference type="Pfam" id="PF09548">
    <property type="entry name" value="Spore_III_AB"/>
    <property type="match status" value="1"/>
</dbReference>
<keyword evidence="1" id="KW-0472">Membrane</keyword>
<proteinExistence type="predicted"/>
<name>A0A0D1BVN3_CLOBO</name>
<keyword evidence="1" id="KW-0812">Transmembrane</keyword>
<accession>A0A0D1BVN3</accession>
<evidence type="ECO:0000313" key="3">
    <source>
        <dbReference type="Proteomes" id="UP000032250"/>
    </source>
</evidence>
<dbReference type="OrthoDB" id="1957909at2"/>
<dbReference type="PATRIC" id="fig|1379739.3.peg.2270"/>
<dbReference type="RefSeq" id="WP_003496361.1">
    <property type="nucleotide sequence ID" value="NZ_JXSU01000007.1"/>
</dbReference>
<dbReference type="NCBIfam" id="TIGR02833">
    <property type="entry name" value="spore_III_AB"/>
    <property type="match status" value="1"/>
</dbReference>
<comment type="caution">
    <text evidence="2">The sequence shown here is derived from an EMBL/GenBank/DDBJ whole genome shotgun (WGS) entry which is preliminary data.</text>
</comment>
<dbReference type="PIRSF" id="PIRSF021435">
    <property type="entry name" value="SpoIIIAB"/>
    <property type="match status" value="1"/>
</dbReference>
<dbReference type="AlphaFoldDB" id="A0A0D1BVN3"/>
<evidence type="ECO:0000256" key="1">
    <source>
        <dbReference type="SAM" id="Phobius"/>
    </source>
</evidence>
<evidence type="ECO:0000313" key="2">
    <source>
        <dbReference type="EMBL" id="KIS23827.1"/>
    </source>
</evidence>
<dbReference type="EMBL" id="JXSU01000007">
    <property type="protein sequence ID" value="KIS23827.1"/>
    <property type="molecule type" value="Genomic_DNA"/>
</dbReference>
<dbReference type="InterPro" id="IPR014198">
    <property type="entry name" value="Spore_III_AB"/>
</dbReference>
<dbReference type="Proteomes" id="UP000032250">
    <property type="component" value="Unassembled WGS sequence"/>
</dbReference>
<dbReference type="GeneID" id="92938589"/>
<reference evidence="2 3" key="1">
    <citation type="submission" date="2014-06" db="EMBL/GenBank/DDBJ databases">
        <title>Genome characterization of distinct group I Clostridium botulinum lineages.</title>
        <authorList>
            <person name="Giordani F."/>
            <person name="Anselmo A."/>
            <person name="Fillo S."/>
            <person name="Palozzi A.M."/>
            <person name="Fortunato A."/>
            <person name="Gentile B."/>
            <person name="Ciammaruconi A."/>
            <person name="Anniballi F."/>
            <person name="De Medici D."/>
            <person name="Lista F."/>
        </authorList>
    </citation>
    <scope>NUCLEOTIDE SEQUENCE [LARGE SCALE GENOMIC DNA]</scope>
    <source>
        <strain evidence="2 3">B2 450</strain>
    </source>
</reference>
<dbReference type="HOGENOM" id="CLU_120887_1_0_9"/>
<organism evidence="2 3">
    <name type="scientific">Clostridium botulinum B2 450</name>
    <dbReference type="NCBI Taxonomy" id="1379739"/>
    <lineage>
        <taxon>Bacteria</taxon>
        <taxon>Bacillati</taxon>
        <taxon>Bacillota</taxon>
        <taxon>Clostridia</taxon>
        <taxon>Eubacteriales</taxon>
        <taxon>Clostridiaceae</taxon>
        <taxon>Clostridium</taxon>
    </lineage>
</organism>
<protein>
    <submittedName>
        <fullName evidence="2">Stage III sporulation protein AB</fullName>
    </submittedName>
</protein>
<sequence>MFKILGSLLIFVGSLYWGITTANKFKYRRDELLELERCISELKNEITYTYTSIPDILMNISLKSKKPISTLFKKISNMLYENKVNSIYEAFNKGFLEEKDNMALKEEDIDIILDLSKNLGQWDPKGHENIIELTLYNLKKQSDRAEETMIKNMKMYKYLGFSIGAVLVIIFI</sequence>
<gene>
    <name evidence="2" type="ORF">N495_09550</name>
</gene>
<keyword evidence="1" id="KW-1133">Transmembrane helix</keyword>
<feature type="transmembrane region" description="Helical" evidence="1">
    <location>
        <begin position="155"/>
        <end position="171"/>
    </location>
</feature>